<dbReference type="Gene3D" id="1.10.10.2910">
    <property type="match status" value="1"/>
</dbReference>
<dbReference type="RefSeq" id="WP_147525913.1">
    <property type="nucleotide sequence ID" value="NZ_SAYG01000006.1"/>
</dbReference>
<dbReference type="Pfam" id="PF06114">
    <property type="entry name" value="Peptidase_M78"/>
    <property type="match status" value="1"/>
</dbReference>
<proteinExistence type="predicted"/>
<evidence type="ECO:0000313" key="2">
    <source>
        <dbReference type="EMBL" id="TXJ45253.1"/>
    </source>
</evidence>
<protein>
    <submittedName>
        <fullName evidence="2">ImmA/IrrE family metallo-endopeptidase</fullName>
    </submittedName>
</protein>
<reference evidence="2 3" key="1">
    <citation type="journal article" date="1992" name="Lakartidningen">
        <title>[Penicillin V and not amoxicillin is the first choice preparation in acute otitis].</title>
        <authorList>
            <person name="Kamme C."/>
            <person name="Lundgren K."/>
            <person name="Prellner K."/>
        </authorList>
    </citation>
    <scope>NUCLEOTIDE SEQUENCE [LARGE SCALE GENOMIC DNA]</scope>
    <source>
        <strain evidence="2 3">PC3714II</strain>
    </source>
</reference>
<evidence type="ECO:0000313" key="3">
    <source>
        <dbReference type="Proteomes" id="UP000324574"/>
    </source>
</evidence>
<dbReference type="AlphaFoldDB" id="A0A5C8F640"/>
<sequence>MNILKKDIDKISSNLKIDTDIVNNIINDFDNILQPVIQQNYLSHLVSSIETIINEKIKEKLHNELIKTDRTEEEIKQKLYLIDTKYFRVFPILLKPFPTENKKKAICYDIKTGGAIILYDKNMKDTQKRLLIAHELGHLYLKYVSTIKDKKELEKIVTVFGILAILDKDDFYKNRTKDLISKSIDEILSNARVLFKFN</sequence>
<feature type="domain" description="IrrE N-terminal-like" evidence="1">
    <location>
        <begin position="102"/>
        <end position="145"/>
    </location>
</feature>
<dbReference type="EMBL" id="SAYG01000006">
    <property type="protein sequence ID" value="TXJ45253.1"/>
    <property type="molecule type" value="Genomic_DNA"/>
</dbReference>
<dbReference type="InterPro" id="IPR010359">
    <property type="entry name" value="IrrE_HExxH"/>
</dbReference>
<comment type="caution">
    <text evidence="2">The sequence shown here is derived from an EMBL/GenBank/DDBJ whole genome shotgun (WGS) entry which is preliminary data.</text>
</comment>
<accession>A0A5C8F640</accession>
<evidence type="ECO:0000259" key="1">
    <source>
        <dbReference type="Pfam" id="PF06114"/>
    </source>
</evidence>
<gene>
    <name evidence="2" type="ORF">EPJ70_02385</name>
</gene>
<organism evidence="2 3">
    <name type="scientific">Brachyspira aalborgi</name>
    <dbReference type="NCBI Taxonomy" id="29522"/>
    <lineage>
        <taxon>Bacteria</taxon>
        <taxon>Pseudomonadati</taxon>
        <taxon>Spirochaetota</taxon>
        <taxon>Spirochaetia</taxon>
        <taxon>Brachyspirales</taxon>
        <taxon>Brachyspiraceae</taxon>
        <taxon>Brachyspira</taxon>
    </lineage>
</organism>
<dbReference type="Proteomes" id="UP000324574">
    <property type="component" value="Unassembled WGS sequence"/>
</dbReference>
<name>A0A5C8F640_9SPIR</name>